<comment type="similarity">
    <text evidence="6">Belongs to the short-chain dehydrogenases/reductases (SDR) family. ERG27 subfamily.</text>
</comment>
<dbReference type="PANTHER" id="PTHR43647:SF1">
    <property type="entry name" value="3-KETO-STEROID REDUCTASE ERG27"/>
    <property type="match status" value="1"/>
</dbReference>
<dbReference type="InterPro" id="IPR051593">
    <property type="entry name" value="Ergosterol_Biosynth_ERG27"/>
</dbReference>
<dbReference type="AlphaFoldDB" id="A0A6A6VV50"/>
<evidence type="ECO:0000313" key="8">
    <source>
        <dbReference type="Proteomes" id="UP000799437"/>
    </source>
</evidence>
<dbReference type="GO" id="GO:0000253">
    <property type="term" value="F:3-beta-hydroxysteroid 3-dehydrogenase (NADP+) activity"/>
    <property type="evidence" value="ECO:0007669"/>
    <property type="project" value="TreeGrafter"/>
</dbReference>
<dbReference type="RefSeq" id="XP_033596496.1">
    <property type="nucleotide sequence ID" value="XM_033749671.1"/>
</dbReference>
<keyword evidence="3" id="KW-0752">Steroid biosynthesis</keyword>
<reference evidence="7" key="1">
    <citation type="journal article" date="2020" name="Stud. Mycol.">
        <title>101 Dothideomycetes genomes: a test case for predicting lifestyles and emergence of pathogens.</title>
        <authorList>
            <person name="Haridas S."/>
            <person name="Albert R."/>
            <person name="Binder M."/>
            <person name="Bloem J."/>
            <person name="Labutti K."/>
            <person name="Salamov A."/>
            <person name="Andreopoulos B."/>
            <person name="Baker S."/>
            <person name="Barry K."/>
            <person name="Bills G."/>
            <person name="Bluhm B."/>
            <person name="Cannon C."/>
            <person name="Castanera R."/>
            <person name="Culley D."/>
            <person name="Daum C."/>
            <person name="Ezra D."/>
            <person name="Gonzalez J."/>
            <person name="Henrissat B."/>
            <person name="Kuo A."/>
            <person name="Liang C."/>
            <person name="Lipzen A."/>
            <person name="Lutzoni F."/>
            <person name="Magnuson J."/>
            <person name="Mondo S."/>
            <person name="Nolan M."/>
            <person name="Ohm R."/>
            <person name="Pangilinan J."/>
            <person name="Park H.-J."/>
            <person name="Ramirez L."/>
            <person name="Alfaro M."/>
            <person name="Sun H."/>
            <person name="Tritt A."/>
            <person name="Yoshinaga Y."/>
            <person name="Zwiers L.-H."/>
            <person name="Turgeon B."/>
            <person name="Goodwin S."/>
            <person name="Spatafora J."/>
            <person name="Crous P."/>
            <person name="Grigoriev I."/>
        </authorList>
    </citation>
    <scope>NUCLEOTIDE SEQUENCE</scope>
    <source>
        <strain evidence="7">CBS 121739</strain>
    </source>
</reference>
<evidence type="ECO:0000256" key="2">
    <source>
        <dbReference type="ARBA" id="ARBA00022857"/>
    </source>
</evidence>
<accession>A0A6A6VV50</accession>
<dbReference type="GO" id="GO:0005789">
    <property type="term" value="C:endoplasmic reticulum membrane"/>
    <property type="evidence" value="ECO:0007669"/>
    <property type="project" value="TreeGrafter"/>
</dbReference>
<keyword evidence="1" id="KW-0444">Lipid biosynthesis</keyword>
<keyword evidence="4" id="KW-0560">Oxidoreductase</keyword>
<name>A0A6A6VV50_9PEZI</name>
<evidence type="ECO:0000256" key="3">
    <source>
        <dbReference type="ARBA" id="ARBA00022955"/>
    </source>
</evidence>
<dbReference type="EMBL" id="ML996582">
    <property type="protein sequence ID" value="KAF2754045.1"/>
    <property type="molecule type" value="Genomic_DNA"/>
</dbReference>
<dbReference type="GO" id="GO:0005741">
    <property type="term" value="C:mitochondrial outer membrane"/>
    <property type="evidence" value="ECO:0007669"/>
    <property type="project" value="TreeGrafter"/>
</dbReference>
<gene>
    <name evidence="7" type="ORF">EJ05DRAFT_541586</name>
</gene>
<evidence type="ECO:0000256" key="4">
    <source>
        <dbReference type="ARBA" id="ARBA00023002"/>
    </source>
</evidence>
<keyword evidence="8" id="KW-1185">Reference proteome</keyword>
<evidence type="ECO:0000256" key="1">
    <source>
        <dbReference type="ARBA" id="ARBA00022516"/>
    </source>
</evidence>
<protein>
    <submittedName>
        <fullName evidence="7">3-ketosteroid reductase-like protein</fullName>
    </submittedName>
</protein>
<dbReference type="OrthoDB" id="9989144at2759"/>
<dbReference type="GeneID" id="54490725"/>
<evidence type="ECO:0000313" key="7">
    <source>
        <dbReference type="EMBL" id="KAF2754045.1"/>
    </source>
</evidence>
<dbReference type="Proteomes" id="UP000799437">
    <property type="component" value="Unassembled WGS sequence"/>
</dbReference>
<keyword evidence="5" id="KW-0443">Lipid metabolism</keyword>
<dbReference type="GO" id="GO:0006696">
    <property type="term" value="P:ergosterol biosynthetic process"/>
    <property type="evidence" value="ECO:0007669"/>
    <property type="project" value="TreeGrafter"/>
</dbReference>
<organism evidence="7 8">
    <name type="scientific">Pseudovirgaria hyperparasitica</name>
    <dbReference type="NCBI Taxonomy" id="470096"/>
    <lineage>
        <taxon>Eukaryota</taxon>
        <taxon>Fungi</taxon>
        <taxon>Dikarya</taxon>
        <taxon>Ascomycota</taxon>
        <taxon>Pezizomycotina</taxon>
        <taxon>Dothideomycetes</taxon>
        <taxon>Dothideomycetes incertae sedis</taxon>
        <taxon>Acrospermales</taxon>
        <taxon>Acrospermaceae</taxon>
        <taxon>Pseudovirgaria</taxon>
    </lineage>
</organism>
<proteinExistence type="inferred from homology"/>
<sequence>MSRDTSTTALDTYAVLVTGANSGVGFAICCRLIDEYLQRNLPHLVATRFVLIVTTRNQRKGSDTSQKLRQHINNLCAKEERRFPGITELWQPRVEVRAEILDLTSIVSVQGLAEKMLSDRSTTGLQKLDAIICNAGIGGWTGVNYPKAIWNILTNWVDSVSYPSFKTAGIGWVTRSQVVSEESRGQKSSPLKVDTEPPLGEVFCANVFGHYLLGYYLGPLLSTPSRHHPARIIWMSSLEAYADQFHLEDFQGLKTKWAYESSKRLTDVLALTSEMPSVSRWIDSYTSSPNASQTMSKADSRTTRPCLVRPKQYLAHPGICATGILPVPWWLEWAMTLALHAARWMGSPWHPVVAYLGAVAPVWLAMASATSLEAMEETEGKGKWGSGTDPNGSECVRRMWVHGWGWGGKEQEKVLPGRRKGTEYATAQDREAFEELGIACWKEMEALRQEWHRLLFE</sequence>
<evidence type="ECO:0000256" key="5">
    <source>
        <dbReference type="ARBA" id="ARBA00023098"/>
    </source>
</evidence>
<dbReference type="PANTHER" id="PTHR43647">
    <property type="entry name" value="DEHYDROGENASE"/>
    <property type="match status" value="1"/>
</dbReference>
<evidence type="ECO:0000256" key="6">
    <source>
        <dbReference type="ARBA" id="ARBA00023593"/>
    </source>
</evidence>
<dbReference type="SUPFAM" id="SSF51735">
    <property type="entry name" value="NAD(P)-binding Rossmann-fold domains"/>
    <property type="match status" value="1"/>
</dbReference>
<dbReference type="Gene3D" id="3.40.50.720">
    <property type="entry name" value="NAD(P)-binding Rossmann-like Domain"/>
    <property type="match status" value="1"/>
</dbReference>
<dbReference type="GO" id="GO:0005811">
    <property type="term" value="C:lipid droplet"/>
    <property type="evidence" value="ECO:0007669"/>
    <property type="project" value="TreeGrafter"/>
</dbReference>
<dbReference type="InterPro" id="IPR036291">
    <property type="entry name" value="NAD(P)-bd_dom_sf"/>
</dbReference>
<keyword evidence="2" id="KW-0521">NADP</keyword>